<keyword evidence="3" id="KW-1185">Reference proteome</keyword>
<reference evidence="2 3" key="1">
    <citation type="submission" date="2020-08" db="EMBL/GenBank/DDBJ databases">
        <title>Novel species isolated from subtropical streams in China.</title>
        <authorList>
            <person name="Lu H."/>
        </authorList>
    </citation>
    <scope>NUCLEOTIDE SEQUENCE [LARGE SCALE GENOMIC DNA]</scope>
    <source>
        <strain evidence="2 3">CY22W</strain>
    </source>
</reference>
<organism evidence="2 3">
    <name type="scientific">Undibacterium curvum</name>
    <dbReference type="NCBI Taxonomy" id="2762294"/>
    <lineage>
        <taxon>Bacteria</taxon>
        <taxon>Pseudomonadati</taxon>
        <taxon>Pseudomonadota</taxon>
        <taxon>Betaproteobacteria</taxon>
        <taxon>Burkholderiales</taxon>
        <taxon>Oxalobacteraceae</taxon>
        <taxon>Undibacterium</taxon>
    </lineage>
</organism>
<dbReference type="Gene3D" id="2.60.120.620">
    <property type="entry name" value="q2cbj1_9rhob like domain"/>
    <property type="match status" value="1"/>
</dbReference>
<protein>
    <submittedName>
        <fullName evidence="2">Phytanoyl-CoA dioxygenase family protein</fullName>
    </submittedName>
</protein>
<evidence type="ECO:0000256" key="1">
    <source>
        <dbReference type="ARBA" id="ARBA00001954"/>
    </source>
</evidence>
<dbReference type="GO" id="GO:0051213">
    <property type="term" value="F:dioxygenase activity"/>
    <property type="evidence" value="ECO:0007669"/>
    <property type="project" value="UniProtKB-KW"/>
</dbReference>
<comment type="cofactor">
    <cofactor evidence="1">
        <name>Fe(2+)</name>
        <dbReference type="ChEBI" id="CHEBI:29033"/>
    </cofactor>
</comment>
<dbReference type="PANTHER" id="PTHR20883:SF48">
    <property type="entry name" value="ECTOINE DIOXYGENASE"/>
    <property type="match status" value="1"/>
</dbReference>
<dbReference type="SUPFAM" id="SSF51197">
    <property type="entry name" value="Clavaminate synthase-like"/>
    <property type="match status" value="1"/>
</dbReference>
<keyword evidence="2" id="KW-0223">Dioxygenase</keyword>
<dbReference type="Proteomes" id="UP000654304">
    <property type="component" value="Unassembled WGS sequence"/>
</dbReference>
<dbReference type="PANTHER" id="PTHR20883">
    <property type="entry name" value="PHYTANOYL-COA DIOXYGENASE DOMAIN CONTAINING 1"/>
    <property type="match status" value="1"/>
</dbReference>
<keyword evidence="2" id="KW-0560">Oxidoreductase</keyword>
<proteinExistence type="predicted"/>
<dbReference type="Pfam" id="PF05721">
    <property type="entry name" value="PhyH"/>
    <property type="match status" value="1"/>
</dbReference>
<dbReference type="InterPro" id="IPR008775">
    <property type="entry name" value="Phytyl_CoA_dOase-like"/>
</dbReference>
<comment type="caution">
    <text evidence="2">The sequence shown here is derived from an EMBL/GenBank/DDBJ whole genome shotgun (WGS) entry which is preliminary data.</text>
</comment>
<dbReference type="EMBL" id="JACOGD010000001">
    <property type="protein sequence ID" value="MBC3930050.1"/>
    <property type="molecule type" value="Genomic_DNA"/>
</dbReference>
<evidence type="ECO:0000313" key="2">
    <source>
        <dbReference type="EMBL" id="MBC3930050.1"/>
    </source>
</evidence>
<name>A0ABR6ZZG4_9BURK</name>
<accession>A0ABR6ZZG4</accession>
<gene>
    <name evidence="2" type="ORF">H8K43_00050</name>
</gene>
<sequence>MQTELHAKGYFILRKFLNSTELEALRSACTAIQEQYGVRQVLQQYPAIQAALPVSAMHAVLSVLGLSAASTVRSLFFNKNAAHNWLVPWHQDKTICVNTSSARLRDYQKWTQKNGIFHVEPPADILNSMLTWRFALNDSDRDNGALKVIPGSHQAGKLTLEEISQRSAADQSHYCELQAGDVLLMRPLLLHASDKSRLCQQRRILHLEMSAASLPFPLQWAERMPSIAHT</sequence>
<evidence type="ECO:0000313" key="3">
    <source>
        <dbReference type="Proteomes" id="UP000654304"/>
    </source>
</evidence>
<dbReference type="RefSeq" id="WP_186901969.1">
    <property type="nucleotide sequence ID" value="NZ_JACOGD010000001.1"/>
</dbReference>